<feature type="compositionally biased region" description="Basic and acidic residues" evidence="14">
    <location>
        <begin position="673"/>
        <end position="688"/>
    </location>
</feature>
<evidence type="ECO:0000256" key="13">
    <source>
        <dbReference type="ARBA" id="ARBA00049902"/>
    </source>
</evidence>
<dbReference type="PROSITE" id="PS51178">
    <property type="entry name" value="PASTA"/>
    <property type="match status" value="1"/>
</dbReference>
<comment type="similarity">
    <text evidence="1">In the C-terminal section; belongs to the transpeptidase family.</text>
</comment>
<sequence>MRMNRRQGDATSVARLLAAFVAASTVLGLLAAGIFMPVAGLAGMSTKSVVTAFDALPAQFTSSPLAQQSRILASDGSVIATLYKENRLVVPLDQISEDMQKAQVAIEDRRFYEHGGIDGKGILRSIAAAARGGDKQGASTLTQQYVKQLLVTTARQNGDEEAAEAAQARAGIAGYVRKIQEMKYAISMEQRRSKDQILEGYLNIVYYGAAAYGVEAAAHRYYNTSAAKLTLPQAAMIAGLAQNPSTADPINNPKRAIARRAAVLEAMHDQGYISLARMKRARNAPLGLDTQPLKPSCPSATDPYVCYYVVNWLLDQPALGKTQQEREKQLFYGGLNIRTTFDPELTKYTTKVLAARVPPANAARRGAAAAVVEPGTGRVLAIGQNTTWDLVGGPGKTSVNWSVDQKYGASGGFQIGSTAKVYGVVTALEQGMTANSSFYAPPDGTHISGKRFGGEKCGVIDRYFAPYNAEGEEHGMTTLREATVKSINTAFAQLATKVGICAERETMKKMGLTRADGKDYGVGGIAATVLGADNASPLTLAASYATLAAGGVYCEPRPVESVIAFDGTELPVGENKCRRAVEPKVAYDTTKILTGVLREGGTGRKAALDRPAAGKTGTADNSTETWFAGYTPQLASAVWYGTPYTQRSVHAYGGTVAAPLWRQIMSSASKGMKPQEFRRLDSSPEEAKKHGRQMTVPDVVGRSRESATKILEEAGFTVEVADKQESSAAVAPGAVAKTSPAGAGQAQVGSTVTLTLSAGGRAQ</sequence>
<dbReference type="InterPro" id="IPR005543">
    <property type="entry name" value="PASTA_dom"/>
</dbReference>
<dbReference type="GO" id="GO:0071555">
    <property type="term" value="P:cell wall organization"/>
    <property type="evidence" value="ECO:0007669"/>
    <property type="project" value="UniProtKB-KW"/>
</dbReference>
<dbReference type="AlphaFoldDB" id="H5UP82"/>
<organism evidence="16 17">
    <name type="scientific">Mobilicoccus pelagius NBRC 104925</name>
    <dbReference type="NCBI Taxonomy" id="1089455"/>
    <lineage>
        <taxon>Bacteria</taxon>
        <taxon>Bacillati</taxon>
        <taxon>Actinomycetota</taxon>
        <taxon>Actinomycetes</taxon>
        <taxon>Micrococcales</taxon>
        <taxon>Dermatophilaceae</taxon>
        <taxon>Mobilicoccus</taxon>
    </lineage>
</organism>
<evidence type="ECO:0000256" key="1">
    <source>
        <dbReference type="ARBA" id="ARBA00007090"/>
    </source>
</evidence>
<dbReference type="InterPro" id="IPR036950">
    <property type="entry name" value="PBP_transglycosylase"/>
</dbReference>
<evidence type="ECO:0000256" key="3">
    <source>
        <dbReference type="ARBA" id="ARBA00022645"/>
    </source>
</evidence>
<evidence type="ECO:0000256" key="9">
    <source>
        <dbReference type="ARBA" id="ARBA00022984"/>
    </source>
</evidence>
<comment type="caution">
    <text evidence="16">The sequence shown here is derived from an EMBL/GenBank/DDBJ whole genome shotgun (WGS) entry which is preliminary data.</text>
</comment>
<dbReference type="GO" id="GO:0030288">
    <property type="term" value="C:outer membrane-bounded periplasmic space"/>
    <property type="evidence" value="ECO:0007669"/>
    <property type="project" value="TreeGrafter"/>
</dbReference>
<evidence type="ECO:0000256" key="11">
    <source>
        <dbReference type="ARBA" id="ARBA00023316"/>
    </source>
</evidence>
<keyword evidence="8" id="KW-0133">Cell shape</keyword>
<keyword evidence="10" id="KW-0511">Multifunctional enzyme</keyword>
<comment type="catalytic activity">
    <reaction evidence="13">
        <text>[GlcNAc-(1-&gt;4)-Mur2Ac(oyl-L-Ala-gamma-D-Glu-L-Lys-D-Ala-D-Ala)](n)-di-trans,octa-cis-undecaprenyl diphosphate + beta-D-GlcNAc-(1-&gt;4)-Mur2Ac(oyl-L-Ala-gamma-D-Glu-L-Lys-D-Ala-D-Ala)-di-trans,octa-cis-undecaprenyl diphosphate = [GlcNAc-(1-&gt;4)-Mur2Ac(oyl-L-Ala-gamma-D-Glu-L-Lys-D-Ala-D-Ala)](n+1)-di-trans,octa-cis-undecaprenyl diphosphate + di-trans,octa-cis-undecaprenyl diphosphate + H(+)</text>
        <dbReference type="Rhea" id="RHEA:23708"/>
        <dbReference type="Rhea" id="RHEA-COMP:9602"/>
        <dbReference type="Rhea" id="RHEA-COMP:9603"/>
        <dbReference type="ChEBI" id="CHEBI:15378"/>
        <dbReference type="ChEBI" id="CHEBI:58405"/>
        <dbReference type="ChEBI" id="CHEBI:60033"/>
        <dbReference type="ChEBI" id="CHEBI:78435"/>
        <dbReference type="EC" id="2.4.99.28"/>
    </reaction>
</comment>
<dbReference type="GO" id="GO:0008360">
    <property type="term" value="P:regulation of cell shape"/>
    <property type="evidence" value="ECO:0007669"/>
    <property type="project" value="UniProtKB-KW"/>
</dbReference>
<dbReference type="Pfam" id="PF00912">
    <property type="entry name" value="Transgly"/>
    <property type="match status" value="1"/>
</dbReference>
<dbReference type="SUPFAM" id="SSF53955">
    <property type="entry name" value="Lysozyme-like"/>
    <property type="match status" value="1"/>
</dbReference>
<name>H5UP82_9MICO</name>
<evidence type="ECO:0000256" key="5">
    <source>
        <dbReference type="ARBA" id="ARBA00022676"/>
    </source>
</evidence>
<dbReference type="GO" id="GO:0006508">
    <property type="term" value="P:proteolysis"/>
    <property type="evidence" value="ECO:0007669"/>
    <property type="project" value="UniProtKB-KW"/>
</dbReference>
<dbReference type="InterPro" id="IPR023346">
    <property type="entry name" value="Lysozyme-like_dom_sf"/>
</dbReference>
<dbReference type="Proteomes" id="UP000004367">
    <property type="component" value="Unassembled WGS sequence"/>
</dbReference>
<dbReference type="GO" id="GO:0009002">
    <property type="term" value="F:serine-type D-Ala-D-Ala carboxypeptidase activity"/>
    <property type="evidence" value="ECO:0007669"/>
    <property type="project" value="UniProtKB-EC"/>
</dbReference>
<dbReference type="GO" id="GO:0008955">
    <property type="term" value="F:peptidoglycan glycosyltransferase activity"/>
    <property type="evidence" value="ECO:0007669"/>
    <property type="project" value="UniProtKB-EC"/>
</dbReference>
<keyword evidence="4" id="KW-0645">Protease</keyword>
<evidence type="ECO:0000256" key="4">
    <source>
        <dbReference type="ARBA" id="ARBA00022670"/>
    </source>
</evidence>
<reference evidence="16 17" key="1">
    <citation type="submission" date="2012-02" db="EMBL/GenBank/DDBJ databases">
        <title>Whole genome shotgun sequence of Mobilicoccus pelagius NBRC 104925.</title>
        <authorList>
            <person name="Yoshida Y."/>
            <person name="Hosoyama A."/>
            <person name="Tsuchikane K."/>
            <person name="Katsumata H."/>
            <person name="Yamazaki S."/>
            <person name="Fujita N."/>
        </authorList>
    </citation>
    <scope>NUCLEOTIDE SEQUENCE [LARGE SCALE GENOMIC DNA]</scope>
    <source>
        <strain evidence="16 17">NBRC 104925</strain>
    </source>
</reference>
<evidence type="ECO:0000256" key="10">
    <source>
        <dbReference type="ARBA" id="ARBA00023268"/>
    </source>
</evidence>
<evidence type="ECO:0000313" key="17">
    <source>
        <dbReference type="Proteomes" id="UP000004367"/>
    </source>
</evidence>
<feature type="domain" description="PASTA" evidence="15">
    <location>
        <begin position="691"/>
        <end position="758"/>
    </location>
</feature>
<dbReference type="InterPro" id="IPR001264">
    <property type="entry name" value="Glyco_trans_51"/>
</dbReference>
<proteinExistence type="inferred from homology"/>
<dbReference type="EMBL" id="BAFE01000019">
    <property type="protein sequence ID" value="GAB47540.1"/>
    <property type="molecule type" value="Genomic_DNA"/>
</dbReference>
<feature type="region of interest" description="Disordered" evidence="14">
    <location>
        <begin position="672"/>
        <end position="703"/>
    </location>
</feature>
<keyword evidence="5" id="KW-0328">Glycosyltransferase</keyword>
<dbReference type="PANTHER" id="PTHR32282">
    <property type="entry name" value="BINDING PROTEIN TRANSPEPTIDASE, PUTATIVE-RELATED"/>
    <property type="match status" value="1"/>
</dbReference>
<dbReference type="FunFam" id="1.10.3810.10:FF:000001">
    <property type="entry name" value="Penicillin-binding protein 1A"/>
    <property type="match status" value="1"/>
</dbReference>
<comment type="similarity">
    <text evidence="2">In the N-terminal section; belongs to the glycosyltransferase 51 family.</text>
</comment>
<evidence type="ECO:0000256" key="12">
    <source>
        <dbReference type="ARBA" id="ARBA00034000"/>
    </source>
</evidence>
<evidence type="ECO:0000256" key="8">
    <source>
        <dbReference type="ARBA" id="ARBA00022960"/>
    </source>
</evidence>
<keyword evidence="3" id="KW-0121">Carboxypeptidase</keyword>
<dbReference type="PANTHER" id="PTHR32282:SF33">
    <property type="entry name" value="PEPTIDOGLYCAN GLYCOSYLTRANSFERASE"/>
    <property type="match status" value="1"/>
</dbReference>
<dbReference type="STRING" id="1089455.MOPEL_020_00260"/>
<dbReference type="Gene3D" id="3.40.710.10">
    <property type="entry name" value="DD-peptidase/beta-lactamase superfamily"/>
    <property type="match status" value="1"/>
</dbReference>
<protein>
    <submittedName>
        <fullName evidence="16">Putative penicillin-binding protein</fullName>
    </submittedName>
</protein>
<dbReference type="InterPro" id="IPR050396">
    <property type="entry name" value="Glycosyltr_51/Transpeptidase"/>
</dbReference>
<evidence type="ECO:0000256" key="2">
    <source>
        <dbReference type="ARBA" id="ARBA00007739"/>
    </source>
</evidence>
<dbReference type="Gene3D" id="1.10.3810.10">
    <property type="entry name" value="Biosynthetic peptidoglycan transglycosylase-like"/>
    <property type="match status" value="1"/>
</dbReference>
<keyword evidence="7" id="KW-0378">Hydrolase</keyword>
<evidence type="ECO:0000259" key="15">
    <source>
        <dbReference type="PROSITE" id="PS51178"/>
    </source>
</evidence>
<keyword evidence="11" id="KW-0961">Cell wall biogenesis/degradation</keyword>
<evidence type="ECO:0000256" key="14">
    <source>
        <dbReference type="SAM" id="MobiDB-lite"/>
    </source>
</evidence>
<dbReference type="InterPro" id="IPR001460">
    <property type="entry name" value="PCN-bd_Tpept"/>
</dbReference>
<evidence type="ECO:0000256" key="7">
    <source>
        <dbReference type="ARBA" id="ARBA00022801"/>
    </source>
</evidence>
<keyword evidence="17" id="KW-1185">Reference proteome</keyword>
<dbReference type="Gene3D" id="3.30.10.20">
    <property type="match status" value="1"/>
</dbReference>
<comment type="catalytic activity">
    <reaction evidence="12">
        <text>Preferential cleavage: (Ac)2-L-Lys-D-Ala-|-D-Ala. Also transpeptidation of peptidyl-alanyl moieties that are N-acyl substituents of D-alanine.</text>
        <dbReference type="EC" id="3.4.16.4"/>
    </reaction>
</comment>
<keyword evidence="6" id="KW-0808">Transferase</keyword>
<dbReference type="GO" id="GO:0009252">
    <property type="term" value="P:peptidoglycan biosynthetic process"/>
    <property type="evidence" value="ECO:0007669"/>
    <property type="project" value="UniProtKB-KW"/>
</dbReference>
<dbReference type="SMART" id="SM00740">
    <property type="entry name" value="PASTA"/>
    <property type="match status" value="1"/>
</dbReference>
<gene>
    <name evidence="16" type="ORF">MOPEL_020_00260</name>
</gene>
<dbReference type="CDD" id="cd06577">
    <property type="entry name" value="PASTA_pknB"/>
    <property type="match status" value="1"/>
</dbReference>
<dbReference type="Pfam" id="PF00905">
    <property type="entry name" value="Transpeptidase"/>
    <property type="match status" value="1"/>
</dbReference>
<accession>H5UP82</accession>
<evidence type="ECO:0000313" key="16">
    <source>
        <dbReference type="EMBL" id="GAB47540.1"/>
    </source>
</evidence>
<dbReference type="SUPFAM" id="SSF56601">
    <property type="entry name" value="beta-lactamase/transpeptidase-like"/>
    <property type="match status" value="1"/>
</dbReference>
<dbReference type="GO" id="GO:0008658">
    <property type="term" value="F:penicillin binding"/>
    <property type="evidence" value="ECO:0007669"/>
    <property type="project" value="InterPro"/>
</dbReference>
<dbReference type="InterPro" id="IPR012338">
    <property type="entry name" value="Beta-lactam/transpept-like"/>
</dbReference>
<dbReference type="eggNOG" id="COG0744">
    <property type="taxonomic scope" value="Bacteria"/>
</dbReference>
<keyword evidence="9" id="KW-0573">Peptidoglycan synthesis</keyword>
<evidence type="ECO:0000256" key="6">
    <source>
        <dbReference type="ARBA" id="ARBA00022679"/>
    </source>
</evidence>
<dbReference type="Pfam" id="PF03793">
    <property type="entry name" value="PASTA"/>
    <property type="match status" value="1"/>
</dbReference>